<dbReference type="SUPFAM" id="SSF52540">
    <property type="entry name" value="P-loop containing nucleoside triphosphate hydrolases"/>
    <property type="match status" value="1"/>
</dbReference>
<accession>A0A3P7NBM6</accession>
<dbReference type="Gene3D" id="3.40.50.300">
    <property type="entry name" value="P-loop containing nucleotide triphosphate hydrolases"/>
    <property type="match status" value="1"/>
</dbReference>
<dbReference type="GO" id="GO:0005524">
    <property type="term" value="F:ATP binding"/>
    <property type="evidence" value="ECO:0007669"/>
    <property type="project" value="InterPro"/>
</dbReference>
<reference evidence="3 4" key="1">
    <citation type="submission" date="2018-11" db="EMBL/GenBank/DDBJ databases">
        <authorList>
            <consortium name="Pathogen Informatics"/>
        </authorList>
    </citation>
    <scope>NUCLEOTIDE SEQUENCE [LARGE SCALE GENOMIC DNA]</scope>
</reference>
<dbReference type="InterPro" id="IPR027417">
    <property type="entry name" value="P-loop_NTPase"/>
</dbReference>
<evidence type="ECO:0000313" key="3">
    <source>
        <dbReference type="EMBL" id="VDN31857.1"/>
    </source>
</evidence>
<dbReference type="OrthoDB" id="2110130at2759"/>
<dbReference type="PANTHER" id="PTHR19211:SF14">
    <property type="entry name" value="ATP-BINDING CASSETTE SUB-FAMILY F MEMBER 1"/>
    <property type="match status" value="1"/>
</dbReference>
<sequence length="61" mass="7226">MMEKPTKDLSGGWRMRVSLARALFLEPTFLLLDEPTNHLDLNAVIWLDKCVLHFTRFYFNL</sequence>
<dbReference type="InterPro" id="IPR003439">
    <property type="entry name" value="ABC_transporter-like_ATP-bd"/>
</dbReference>
<dbReference type="Proteomes" id="UP000281553">
    <property type="component" value="Unassembled WGS sequence"/>
</dbReference>
<evidence type="ECO:0000313" key="4">
    <source>
        <dbReference type="Proteomes" id="UP000281553"/>
    </source>
</evidence>
<dbReference type="GO" id="GO:0016887">
    <property type="term" value="F:ATP hydrolysis activity"/>
    <property type="evidence" value="ECO:0007669"/>
    <property type="project" value="InterPro"/>
</dbReference>
<keyword evidence="1" id="KW-0677">Repeat</keyword>
<name>A0A3P7NBM6_DIBLA</name>
<evidence type="ECO:0000256" key="1">
    <source>
        <dbReference type="ARBA" id="ARBA00022737"/>
    </source>
</evidence>
<gene>
    <name evidence="3" type="ORF">DILT_LOCUS15849</name>
</gene>
<dbReference type="PANTHER" id="PTHR19211">
    <property type="entry name" value="ATP-BINDING TRANSPORT PROTEIN-RELATED"/>
    <property type="match status" value="1"/>
</dbReference>
<evidence type="ECO:0000259" key="2">
    <source>
        <dbReference type="Pfam" id="PF00005"/>
    </source>
</evidence>
<protein>
    <recommendedName>
        <fullName evidence="2">ABC transporter domain-containing protein</fullName>
    </recommendedName>
</protein>
<feature type="domain" description="ABC transporter" evidence="2">
    <location>
        <begin position="4"/>
        <end position="37"/>
    </location>
</feature>
<dbReference type="EMBL" id="UYRU01081408">
    <property type="protein sequence ID" value="VDN31857.1"/>
    <property type="molecule type" value="Genomic_DNA"/>
</dbReference>
<organism evidence="3 4">
    <name type="scientific">Dibothriocephalus latus</name>
    <name type="common">Fish tapeworm</name>
    <name type="synonym">Diphyllobothrium latum</name>
    <dbReference type="NCBI Taxonomy" id="60516"/>
    <lineage>
        <taxon>Eukaryota</taxon>
        <taxon>Metazoa</taxon>
        <taxon>Spiralia</taxon>
        <taxon>Lophotrochozoa</taxon>
        <taxon>Platyhelminthes</taxon>
        <taxon>Cestoda</taxon>
        <taxon>Eucestoda</taxon>
        <taxon>Diphyllobothriidea</taxon>
        <taxon>Diphyllobothriidae</taxon>
        <taxon>Dibothriocephalus</taxon>
    </lineage>
</organism>
<dbReference type="AlphaFoldDB" id="A0A3P7NBM6"/>
<proteinExistence type="predicted"/>
<dbReference type="InterPro" id="IPR050611">
    <property type="entry name" value="ABCF"/>
</dbReference>
<dbReference type="Pfam" id="PF00005">
    <property type="entry name" value="ABC_tran"/>
    <property type="match status" value="1"/>
</dbReference>
<keyword evidence="4" id="KW-1185">Reference proteome</keyword>